<sequence length="129" mass="14139">MLAMLNGMLREKLLLPMFGDVAALVSSGVLLSVGILLVAWLAVPWFGALPAREWRLIGLFWLGLTLAFEFGFGRLVQHKAWADLFSAYTFQGGNLWPLVLAVTLLAPWVAARLRGRVQASGAAGMERRT</sequence>
<keyword evidence="1" id="KW-1133">Transmembrane helix</keyword>
<feature type="transmembrane region" description="Helical" evidence="1">
    <location>
        <begin position="93"/>
        <end position="111"/>
    </location>
</feature>
<organism evidence="2 3">
    <name type="scientific">Sinimarinibacterium flocculans</name>
    <dbReference type="NCBI Taxonomy" id="985250"/>
    <lineage>
        <taxon>Bacteria</taxon>
        <taxon>Pseudomonadati</taxon>
        <taxon>Pseudomonadota</taxon>
        <taxon>Gammaproteobacteria</taxon>
        <taxon>Nevskiales</taxon>
        <taxon>Nevskiaceae</taxon>
        <taxon>Sinimarinibacterium</taxon>
    </lineage>
</organism>
<keyword evidence="1" id="KW-0812">Transmembrane</keyword>
<keyword evidence="3" id="KW-1185">Reference proteome</keyword>
<feature type="transmembrane region" description="Helical" evidence="1">
    <location>
        <begin position="54"/>
        <end position="72"/>
    </location>
</feature>
<dbReference type="EMBL" id="QICN01000013">
    <property type="protein sequence ID" value="PXV64262.1"/>
    <property type="molecule type" value="Genomic_DNA"/>
</dbReference>
<comment type="caution">
    <text evidence="2">The sequence shown here is derived from an EMBL/GenBank/DDBJ whole genome shotgun (WGS) entry which is preliminary data.</text>
</comment>
<feature type="transmembrane region" description="Helical" evidence="1">
    <location>
        <begin position="21"/>
        <end position="42"/>
    </location>
</feature>
<dbReference type="AlphaFoldDB" id="A0A318E624"/>
<evidence type="ECO:0000313" key="3">
    <source>
        <dbReference type="Proteomes" id="UP000248330"/>
    </source>
</evidence>
<proteinExistence type="predicted"/>
<reference evidence="2 3" key="1">
    <citation type="submission" date="2018-04" db="EMBL/GenBank/DDBJ databases">
        <title>Genomic Encyclopedia of Type Strains, Phase IV (KMG-IV): sequencing the most valuable type-strain genomes for metagenomic binning, comparative biology and taxonomic classification.</title>
        <authorList>
            <person name="Goeker M."/>
        </authorList>
    </citation>
    <scope>NUCLEOTIDE SEQUENCE [LARGE SCALE GENOMIC DNA]</scope>
    <source>
        <strain evidence="2 3">DSM 104150</strain>
    </source>
</reference>
<evidence type="ECO:0000313" key="2">
    <source>
        <dbReference type="EMBL" id="PXV64262.1"/>
    </source>
</evidence>
<name>A0A318E624_9GAMM</name>
<protein>
    <submittedName>
        <fullName evidence="2">Uncharacterized protein</fullName>
    </submittedName>
</protein>
<accession>A0A318E624</accession>
<gene>
    <name evidence="2" type="ORF">C8D93_11356</name>
</gene>
<dbReference type="OrthoDB" id="5801246at2"/>
<keyword evidence="1" id="KW-0472">Membrane</keyword>
<evidence type="ECO:0000256" key="1">
    <source>
        <dbReference type="SAM" id="Phobius"/>
    </source>
</evidence>
<dbReference type="Proteomes" id="UP000248330">
    <property type="component" value="Unassembled WGS sequence"/>
</dbReference>